<dbReference type="AlphaFoldDB" id="A0A0M6WBZ2"/>
<keyword evidence="4" id="KW-1185">Reference proteome</keyword>
<dbReference type="InterPro" id="IPR047057">
    <property type="entry name" value="MerR_fam"/>
</dbReference>
<dbReference type="PANTHER" id="PTHR30204:SF90">
    <property type="entry name" value="HTH-TYPE TRANSCRIPTIONAL ACTIVATOR MTA"/>
    <property type="match status" value="1"/>
</dbReference>
<reference evidence="4" key="1">
    <citation type="submission" date="2015-05" db="EMBL/GenBank/DDBJ databases">
        <authorList>
            <consortium name="Pathogen Informatics"/>
        </authorList>
    </citation>
    <scope>NUCLEOTIDE SEQUENCE [LARGE SCALE GENOMIC DNA]</scope>
    <source>
        <strain evidence="4">T1-815</strain>
    </source>
</reference>
<dbReference type="GO" id="GO:0003677">
    <property type="term" value="F:DNA binding"/>
    <property type="evidence" value="ECO:0007669"/>
    <property type="project" value="UniProtKB-KW"/>
</dbReference>
<dbReference type="Gene3D" id="1.10.1660.10">
    <property type="match status" value="1"/>
</dbReference>
<gene>
    <name evidence="3" type="ORF">T1815_02891</name>
</gene>
<dbReference type="RefSeq" id="WP_055060873.1">
    <property type="nucleotide sequence ID" value="NZ_CVRQ01000001.1"/>
</dbReference>
<dbReference type="PANTHER" id="PTHR30204">
    <property type="entry name" value="REDOX-CYCLING DRUG-SENSING TRANSCRIPTIONAL ACTIVATOR SOXR"/>
    <property type="match status" value="1"/>
</dbReference>
<accession>A0A0M6WBZ2</accession>
<dbReference type="SUPFAM" id="SSF46955">
    <property type="entry name" value="Putative DNA-binding domain"/>
    <property type="match status" value="1"/>
</dbReference>
<dbReference type="EMBL" id="CVRQ01000001">
    <property type="protein sequence ID" value="CRL32117.1"/>
    <property type="molecule type" value="Genomic_DNA"/>
</dbReference>
<dbReference type="CDD" id="cd01106">
    <property type="entry name" value="HTH_TipAL-Mta"/>
    <property type="match status" value="1"/>
</dbReference>
<name>A0A0M6WBZ2_9FIRM</name>
<feature type="domain" description="HTH merR-type" evidence="2">
    <location>
        <begin position="1"/>
        <end position="70"/>
    </location>
</feature>
<dbReference type="SMART" id="SM00422">
    <property type="entry name" value="HTH_MERR"/>
    <property type="match status" value="1"/>
</dbReference>
<dbReference type="InterPro" id="IPR012925">
    <property type="entry name" value="TipAS_dom"/>
</dbReference>
<evidence type="ECO:0000313" key="4">
    <source>
        <dbReference type="Proteomes" id="UP000049472"/>
    </source>
</evidence>
<dbReference type="Pfam" id="PF13411">
    <property type="entry name" value="MerR_1"/>
    <property type="match status" value="1"/>
</dbReference>
<evidence type="ECO:0000256" key="1">
    <source>
        <dbReference type="ARBA" id="ARBA00023125"/>
    </source>
</evidence>
<evidence type="ECO:0000259" key="2">
    <source>
        <dbReference type="PROSITE" id="PS50937"/>
    </source>
</evidence>
<evidence type="ECO:0000313" key="3">
    <source>
        <dbReference type="EMBL" id="CRL32117.1"/>
    </source>
</evidence>
<dbReference type="Proteomes" id="UP000049472">
    <property type="component" value="Unassembled WGS sequence"/>
</dbReference>
<keyword evidence="1" id="KW-0238">DNA-binding</keyword>
<organism evidence="3 4">
    <name type="scientific">Agathobacter rectalis</name>
    <dbReference type="NCBI Taxonomy" id="39491"/>
    <lineage>
        <taxon>Bacteria</taxon>
        <taxon>Bacillati</taxon>
        <taxon>Bacillota</taxon>
        <taxon>Clostridia</taxon>
        <taxon>Lachnospirales</taxon>
        <taxon>Lachnospiraceae</taxon>
        <taxon>Agathobacter</taxon>
    </lineage>
</organism>
<sequence>MRTVKEISDLTGISVRTLHYYDEIGLLKPTKKSDAGYRLYDDKALETLQQVLFFREFDIPLKEIKAVMENPVLERNQILQMQRKMLVAKKERMERLINSIDDILKGDNKMDFAIFSKTEVEEMFQTMIEHMPENMKNLAVKEFGSVEEWKKHYIEVVSSEEMQKGYAKVVEWYGGKEKFLSVANSPISKEVAESYNKRIEGILQKLIEKRNCDVNSSEVKKIVKEYGLVMKELSQIKNEEEFMLAQAQYYRNEKIKPMIDEKYGKGASEFFSQAIEAVYNIK</sequence>
<dbReference type="PROSITE" id="PS50937">
    <property type="entry name" value="HTH_MERR_2"/>
    <property type="match status" value="1"/>
</dbReference>
<dbReference type="InterPro" id="IPR000551">
    <property type="entry name" value="MerR-type_HTH_dom"/>
</dbReference>
<dbReference type="InterPro" id="IPR009061">
    <property type="entry name" value="DNA-bd_dom_put_sf"/>
</dbReference>
<dbReference type="Pfam" id="PF07739">
    <property type="entry name" value="TipAS"/>
    <property type="match status" value="1"/>
</dbReference>
<proteinExistence type="predicted"/>
<protein>
    <recommendedName>
        <fullName evidence="2">HTH merR-type domain-containing protein</fullName>
    </recommendedName>
</protein>
<dbReference type="GO" id="GO:0003700">
    <property type="term" value="F:DNA-binding transcription factor activity"/>
    <property type="evidence" value="ECO:0007669"/>
    <property type="project" value="InterPro"/>
</dbReference>